<sequence length="74" mass="8176">MFVLQVLELILNSATSLSRVPAARITTVKTRSKGFATFSFFKTGLAAQFCVLGKPFGDTCRTRLFSVFFVDDGF</sequence>
<keyword evidence="1" id="KW-0732">Signal</keyword>
<dbReference type="Proteomes" id="UP001175226">
    <property type="component" value="Unassembled WGS sequence"/>
</dbReference>
<name>A0AA39MPC7_9AGAR</name>
<feature type="signal peptide" evidence="1">
    <location>
        <begin position="1"/>
        <end position="18"/>
    </location>
</feature>
<dbReference type="EMBL" id="JAUEPT010000029">
    <property type="protein sequence ID" value="KAK0441707.1"/>
    <property type="molecule type" value="Genomic_DNA"/>
</dbReference>
<reference evidence="2" key="1">
    <citation type="submission" date="2023-06" db="EMBL/GenBank/DDBJ databases">
        <authorList>
            <consortium name="Lawrence Berkeley National Laboratory"/>
            <person name="Ahrendt S."/>
            <person name="Sahu N."/>
            <person name="Indic B."/>
            <person name="Wong-Bajracharya J."/>
            <person name="Merenyi Z."/>
            <person name="Ke H.-M."/>
            <person name="Monk M."/>
            <person name="Kocsube S."/>
            <person name="Drula E."/>
            <person name="Lipzen A."/>
            <person name="Balint B."/>
            <person name="Henrissat B."/>
            <person name="Andreopoulos B."/>
            <person name="Martin F.M."/>
            <person name="Harder C.B."/>
            <person name="Rigling D."/>
            <person name="Ford K.L."/>
            <person name="Foster G.D."/>
            <person name="Pangilinan J."/>
            <person name="Papanicolaou A."/>
            <person name="Barry K."/>
            <person name="LaButti K."/>
            <person name="Viragh M."/>
            <person name="Koriabine M."/>
            <person name="Yan M."/>
            <person name="Riley R."/>
            <person name="Champramary S."/>
            <person name="Plett K.L."/>
            <person name="Tsai I.J."/>
            <person name="Slot J."/>
            <person name="Sipos G."/>
            <person name="Plett J."/>
            <person name="Nagy L.G."/>
            <person name="Grigoriev I.V."/>
        </authorList>
    </citation>
    <scope>NUCLEOTIDE SEQUENCE</scope>
    <source>
        <strain evidence="2">FPL87.14</strain>
    </source>
</reference>
<evidence type="ECO:0000313" key="3">
    <source>
        <dbReference type="Proteomes" id="UP001175226"/>
    </source>
</evidence>
<evidence type="ECO:0008006" key="4">
    <source>
        <dbReference type="Google" id="ProtNLM"/>
    </source>
</evidence>
<comment type="caution">
    <text evidence="2">The sequence shown here is derived from an EMBL/GenBank/DDBJ whole genome shotgun (WGS) entry which is preliminary data.</text>
</comment>
<protein>
    <recommendedName>
        <fullName evidence="4">Secreted protein</fullName>
    </recommendedName>
</protein>
<feature type="chain" id="PRO_5041339116" description="Secreted protein" evidence="1">
    <location>
        <begin position="19"/>
        <end position="74"/>
    </location>
</feature>
<dbReference type="AlphaFoldDB" id="A0AA39MPC7"/>
<organism evidence="2 3">
    <name type="scientific">Armillaria borealis</name>
    <dbReference type="NCBI Taxonomy" id="47425"/>
    <lineage>
        <taxon>Eukaryota</taxon>
        <taxon>Fungi</taxon>
        <taxon>Dikarya</taxon>
        <taxon>Basidiomycota</taxon>
        <taxon>Agaricomycotina</taxon>
        <taxon>Agaricomycetes</taxon>
        <taxon>Agaricomycetidae</taxon>
        <taxon>Agaricales</taxon>
        <taxon>Marasmiineae</taxon>
        <taxon>Physalacriaceae</taxon>
        <taxon>Armillaria</taxon>
    </lineage>
</organism>
<keyword evidence="3" id="KW-1185">Reference proteome</keyword>
<proteinExistence type="predicted"/>
<gene>
    <name evidence="2" type="ORF">EV421DRAFT_1812371</name>
</gene>
<evidence type="ECO:0000313" key="2">
    <source>
        <dbReference type="EMBL" id="KAK0441707.1"/>
    </source>
</evidence>
<accession>A0AA39MPC7</accession>
<evidence type="ECO:0000256" key="1">
    <source>
        <dbReference type="SAM" id="SignalP"/>
    </source>
</evidence>